<feature type="compositionally biased region" description="Low complexity" evidence="5">
    <location>
        <begin position="1"/>
        <end position="19"/>
    </location>
</feature>
<feature type="region of interest" description="Disordered" evidence="5">
    <location>
        <begin position="1"/>
        <end position="38"/>
    </location>
</feature>
<evidence type="ECO:0000256" key="6">
    <source>
        <dbReference type="SAM" id="Phobius"/>
    </source>
</evidence>
<feature type="transmembrane region" description="Helical" evidence="6">
    <location>
        <begin position="136"/>
        <end position="157"/>
    </location>
</feature>
<dbReference type="InterPro" id="IPR011701">
    <property type="entry name" value="MFS"/>
</dbReference>
<dbReference type="EMBL" id="CADCTG010000199">
    <property type="protein sequence ID" value="CAA9261208.1"/>
    <property type="molecule type" value="Genomic_DNA"/>
</dbReference>
<feature type="transmembrane region" description="Helical" evidence="6">
    <location>
        <begin position="232"/>
        <end position="253"/>
    </location>
</feature>
<feature type="transmembrane region" description="Helical" evidence="6">
    <location>
        <begin position="169"/>
        <end position="191"/>
    </location>
</feature>
<keyword evidence="4 6" id="KW-0472">Membrane</keyword>
<dbReference type="PANTHER" id="PTHR23501:SF1">
    <property type="entry name" value="TRANSPORT PROTEIN HSRA-RELATED"/>
    <property type="match status" value="1"/>
</dbReference>
<keyword evidence="2 6" id="KW-0812">Transmembrane</keyword>
<sequence length="504" mass="50897">ALASGVADAAQAEGAADPALPGDAKRAPDGSAAAAPPRAADPRLTAAIVASALFMQNLDGSAVTTALPSMARDLGEEPARLGAAITAYLVSLTVFIPLSGWVADRFGAKRVFMAAICIFVFASALCARADSLGELVAARSLQGVGGAMMVPVARLLLLRQVRKDEMLSAMAWLTMPAMLGPVSGPPLGGLLTDAFGWHAVFLINLPIGAIGLALVAWKIAPVPPRDPGPPDRLGLALVGLALALLMFGLQTAGRGMVPWPLPEAAFGVGLCAGWAAVRHCRRAERPALDLSLLRVRTFNQGAFAGSLFRVGAGATPFLVPLLLQVGFGKSASEAGLVSFATALGAFAMKPLARPVLRRLGFRRALIGGALLSAAGVAVLAWLSPAWPLAVIFVVLALGGLFRSLQFSALNALAFADLPSARLSAGTSLFGTVQQLAPALGVVLATAVLEASAALAGRPAVGMGDFAAAFLVAGAVIAASAPLHARLAPGAGAAVSGHDGGRQAG</sequence>
<dbReference type="PROSITE" id="PS50850">
    <property type="entry name" value="MFS"/>
    <property type="match status" value="1"/>
</dbReference>
<feature type="transmembrane region" description="Helical" evidence="6">
    <location>
        <begin position="111"/>
        <end position="130"/>
    </location>
</feature>
<evidence type="ECO:0000256" key="1">
    <source>
        <dbReference type="ARBA" id="ARBA00004141"/>
    </source>
</evidence>
<feature type="transmembrane region" description="Helical" evidence="6">
    <location>
        <begin position="298"/>
        <end position="322"/>
    </location>
</feature>
<dbReference type="SUPFAM" id="SSF103473">
    <property type="entry name" value="MFS general substrate transporter"/>
    <property type="match status" value="1"/>
</dbReference>
<dbReference type="AlphaFoldDB" id="A0A6J4IVP6"/>
<evidence type="ECO:0000256" key="5">
    <source>
        <dbReference type="SAM" id="MobiDB-lite"/>
    </source>
</evidence>
<evidence type="ECO:0000256" key="3">
    <source>
        <dbReference type="ARBA" id="ARBA00022989"/>
    </source>
</evidence>
<comment type="subcellular location">
    <subcellularLocation>
        <location evidence="1">Membrane</location>
        <topology evidence="1">Multi-pass membrane protein</topology>
    </subcellularLocation>
</comment>
<evidence type="ECO:0000256" key="2">
    <source>
        <dbReference type="ARBA" id="ARBA00022692"/>
    </source>
</evidence>
<dbReference type="GO" id="GO:0022857">
    <property type="term" value="F:transmembrane transporter activity"/>
    <property type="evidence" value="ECO:0007669"/>
    <property type="project" value="InterPro"/>
</dbReference>
<dbReference type="CDD" id="cd17503">
    <property type="entry name" value="MFS_LmrB_MDR_like"/>
    <property type="match status" value="1"/>
</dbReference>
<dbReference type="InterPro" id="IPR020846">
    <property type="entry name" value="MFS_dom"/>
</dbReference>
<accession>A0A6J4IVP6</accession>
<evidence type="ECO:0000259" key="7">
    <source>
        <dbReference type="PROSITE" id="PS50850"/>
    </source>
</evidence>
<gene>
    <name evidence="8" type="ORF">AVDCRST_MAG08-2686</name>
</gene>
<feature type="domain" description="Major facilitator superfamily (MFS) profile" evidence="7">
    <location>
        <begin position="45"/>
        <end position="491"/>
    </location>
</feature>
<evidence type="ECO:0000313" key="8">
    <source>
        <dbReference type="EMBL" id="CAA9261208.1"/>
    </source>
</evidence>
<dbReference type="Gene3D" id="1.20.1720.10">
    <property type="entry name" value="Multidrug resistance protein D"/>
    <property type="match status" value="1"/>
</dbReference>
<proteinExistence type="predicted"/>
<reference evidence="8" key="1">
    <citation type="submission" date="2020-02" db="EMBL/GenBank/DDBJ databases">
        <authorList>
            <person name="Meier V. D."/>
        </authorList>
    </citation>
    <scope>NUCLEOTIDE SEQUENCE</scope>
    <source>
        <strain evidence="8">AVDCRST_MAG08</strain>
    </source>
</reference>
<feature type="transmembrane region" description="Helical" evidence="6">
    <location>
        <begin position="388"/>
        <end position="414"/>
    </location>
</feature>
<feature type="transmembrane region" description="Helical" evidence="6">
    <location>
        <begin position="364"/>
        <end position="382"/>
    </location>
</feature>
<feature type="transmembrane region" description="Helical" evidence="6">
    <location>
        <begin position="259"/>
        <end position="277"/>
    </location>
</feature>
<feature type="transmembrane region" description="Helical" evidence="6">
    <location>
        <begin position="462"/>
        <end position="482"/>
    </location>
</feature>
<feature type="transmembrane region" description="Helical" evidence="6">
    <location>
        <begin position="334"/>
        <end position="352"/>
    </location>
</feature>
<feature type="transmembrane region" description="Helical" evidence="6">
    <location>
        <begin position="79"/>
        <end position="99"/>
    </location>
</feature>
<name>A0A6J4IVP6_9PROT</name>
<feature type="non-terminal residue" evidence="8">
    <location>
        <position position="1"/>
    </location>
</feature>
<dbReference type="GO" id="GO:0005886">
    <property type="term" value="C:plasma membrane"/>
    <property type="evidence" value="ECO:0007669"/>
    <property type="project" value="TreeGrafter"/>
</dbReference>
<dbReference type="Gene3D" id="1.20.1250.20">
    <property type="entry name" value="MFS general substrate transporter like domains"/>
    <property type="match status" value="1"/>
</dbReference>
<protein>
    <submittedName>
        <fullName evidence="8">Uncharacterized MFS-type transporter</fullName>
    </submittedName>
</protein>
<keyword evidence="3 6" id="KW-1133">Transmembrane helix</keyword>
<feature type="compositionally biased region" description="Low complexity" evidence="5">
    <location>
        <begin position="29"/>
        <end position="38"/>
    </location>
</feature>
<dbReference type="PANTHER" id="PTHR23501">
    <property type="entry name" value="MAJOR FACILITATOR SUPERFAMILY"/>
    <property type="match status" value="1"/>
</dbReference>
<dbReference type="InterPro" id="IPR036259">
    <property type="entry name" value="MFS_trans_sf"/>
</dbReference>
<dbReference type="Pfam" id="PF07690">
    <property type="entry name" value="MFS_1"/>
    <property type="match status" value="2"/>
</dbReference>
<feature type="transmembrane region" description="Helical" evidence="6">
    <location>
        <begin position="197"/>
        <end position="220"/>
    </location>
</feature>
<organism evidence="8">
    <name type="scientific">uncultured Acetobacteraceae bacterium</name>
    <dbReference type="NCBI Taxonomy" id="169975"/>
    <lineage>
        <taxon>Bacteria</taxon>
        <taxon>Pseudomonadati</taxon>
        <taxon>Pseudomonadota</taxon>
        <taxon>Alphaproteobacteria</taxon>
        <taxon>Acetobacterales</taxon>
        <taxon>Acetobacteraceae</taxon>
        <taxon>environmental samples</taxon>
    </lineage>
</organism>
<evidence type="ECO:0000256" key="4">
    <source>
        <dbReference type="ARBA" id="ARBA00023136"/>
    </source>
</evidence>